<accession>A0ABR5MST7</accession>
<proteinExistence type="predicted"/>
<organism evidence="1 2">
    <name type="scientific">Bacillus australimaris</name>
    <dbReference type="NCBI Taxonomy" id="1326968"/>
    <lineage>
        <taxon>Bacteria</taxon>
        <taxon>Bacillati</taxon>
        <taxon>Bacillota</taxon>
        <taxon>Bacilli</taxon>
        <taxon>Bacillales</taxon>
        <taxon>Bacillaceae</taxon>
        <taxon>Bacillus</taxon>
    </lineage>
</organism>
<dbReference type="Proteomes" id="UP000050272">
    <property type="component" value="Unassembled WGS sequence"/>
</dbReference>
<protein>
    <submittedName>
        <fullName evidence="1">Uncharacterized protein</fullName>
    </submittedName>
</protein>
<sequence length="77" mass="8530">MKSIVKKVINGDENCVEDAFDKAVLFEKNQSPIGLIAQSDLESLDLWDAASFADTNPDIKGFTMRISRVLQAMKTLP</sequence>
<comment type="caution">
    <text evidence="1">The sequence shown here is derived from an EMBL/GenBank/DDBJ whole genome shotgun (WGS) entry which is preliminary data.</text>
</comment>
<reference evidence="1 2" key="1">
    <citation type="submission" date="2015-07" db="EMBL/GenBank/DDBJ databases">
        <title>Bacillus zhangzhouensis sp. nov. and Bacillus nanhaiticus sp. nov.</title>
        <authorList>
            <person name="Liu Y."/>
            <person name="Lai Q."/>
            <person name="Shao Z."/>
        </authorList>
    </citation>
    <scope>NUCLEOTIDE SEQUENCE [LARGE SCALE GENOMIC DNA]</scope>
    <source>
        <strain evidence="1 2">NH7I_1</strain>
    </source>
</reference>
<evidence type="ECO:0000313" key="2">
    <source>
        <dbReference type="Proteomes" id="UP000050272"/>
    </source>
</evidence>
<evidence type="ECO:0000313" key="1">
    <source>
        <dbReference type="EMBL" id="KPN13888.1"/>
    </source>
</evidence>
<keyword evidence="2" id="KW-1185">Reference proteome</keyword>
<gene>
    <name evidence="1" type="ORF">AKG37_07350</name>
</gene>
<dbReference type="EMBL" id="LGYN01000023">
    <property type="protein sequence ID" value="KPN13888.1"/>
    <property type="molecule type" value="Genomic_DNA"/>
</dbReference>
<name>A0ABR5MST7_9BACI</name>